<evidence type="ECO:0000313" key="2">
    <source>
        <dbReference type="Proteomes" id="UP000031014"/>
    </source>
</evidence>
<protein>
    <submittedName>
        <fullName evidence="1">Uncharacterized protein</fullName>
    </submittedName>
</protein>
<name>A0A0A8X1I4_MESS1</name>
<sequence length="38" mass="4455">MIVYEATTDEFLKDGFDDELVNNNVSNYNSKIGWINER</sequence>
<dbReference type="AlphaFoldDB" id="A0A0A8X1I4"/>
<proteinExistence type="predicted"/>
<dbReference type="Proteomes" id="UP000031014">
    <property type="component" value="Unassembled WGS sequence"/>
</dbReference>
<comment type="caution">
    <text evidence="1">The sequence shown here is derived from an EMBL/GenBank/DDBJ whole genome shotgun (WGS) entry which is preliminary data.</text>
</comment>
<keyword evidence="2" id="KW-1185">Reference proteome</keyword>
<reference evidence="1 2" key="1">
    <citation type="submission" date="2013-06" db="EMBL/GenBank/DDBJ databases">
        <title>Whole genome shotgun sequence of Bacillus selenatarsenatis SF-1.</title>
        <authorList>
            <person name="Kuroda M."/>
            <person name="Sei K."/>
            <person name="Yamashita M."/>
            <person name="Ike M."/>
        </authorList>
    </citation>
    <scope>NUCLEOTIDE SEQUENCE [LARGE SCALE GENOMIC DNA]</scope>
    <source>
        <strain evidence="1 2">SF-1</strain>
    </source>
</reference>
<accession>A0A0A8X1I4</accession>
<gene>
    <name evidence="1" type="ORF">SAMD00020551_1007</name>
</gene>
<dbReference type="EMBL" id="BASE01000019">
    <property type="protein sequence ID" value="GAM12872.1"/>
    <property type="molecule type" value="Genomic_DNA"/>
</dbReference>
<dbReference type="STRING" id="1321606.SAMD00020551_1007"/>
<organism evidence="1 2">
    <name type="scientific">Mesobacillus selenatarsenatis (strain DSM 18680 / JCM 14380 / FERM P-15431 / SF-1)</name>
    <dbReference type="NCBI Taxonomy" id="1321606"/>
    <lineage>
        <taxon>Bacteria</taxon>
        <taxon>Bacillati</taxon>
        <taxon>Bacillota</taxon>
        <taxon>Bacilli</taxon>
        <taxon>Bacillales</taxon>
        <taxon>Bacillaceae</taxon>
        <taxon>Mesobacillus</taxon>
    </lineage>
</organism>
<evidence type="ECO:0000313" key="1">
    <source>
        <dbReference type="EMBL" id="GAM12872.1"/>
    </source>
</evidence>